<dbReference type="PANTHER" id="PTHR46797:SF23">
    <property type="entry name" value="HTH-TYPE TRANSCRIPTIONAL REGULATOR SUTR"/>
    <property type="match status" value="1"/>
</dbReference>
<dbReference type="KEGG" id="lit:FPZ52_02055"/>
<dbReference type="InterPro" id="IPR001387">
    <property type="entry name" value="Cro/C1-type_HTH"/>
</dbReference>
<dbReference type="PANTHER" id="PTHR46797">
    <property type="entry name" value="HTH-TYPE TRANSCRIPTIONAL REGULATOR"/>
    <property type="match status" value="1"/>
</dbReference>
<dbReference type="EMBL" id="CP042261">
    <property type="protein sequence ID" value="QDY68519.1"/>
    <property type="molecule type" value="Genomic_DNA"/>
</dbReference>
<dbReference type="PROSITE" id="PS50943">
    <property type="entry name" value="HTH_CROC1"/>
    <property type="match status" value="1"/>
</dbReference>
<protein>
    <submittedName>
        <fullName evidence="5">Helix-turn-helix domain-containing protein</fullName>
    </submittedName>
</protein>
<keyword evidence="6" id="KW-1185">Reference proteome</keyword>
<keyword evidence="3" id="KW-0804">Transcription</keyword>
<dbReference type="Pfam" id="PF01381">
    <property type="entry name" value="HTH_3"/>
    <property type="match status" value="1"/>
</dbReference>
<keyword evidence="2" id="KW-0238">DNA-binding</keyword>
<evidence type="ECO:0000259" key="4">
    <source>
        <dbReference type="PROSITE" id="PS50943"/>
    </source>
</evidence>
<evidence type="ECO:0000313" key="5">
    <source>
        <dbReference type="EMBL" id="QDY68519.1"/>
    </source>
</evidence>
<sequence>MTATLIGTRIRERRLALGLRQIELARVAEISAPYLNLIEHNRRKIGGKLLVRLAKALDTDVSLLSEGAEARLVDELNSAATADRMAQAETARIDEFIGRFPGWAHTLAERQRHITALEHRVAALSDRLGHDPVLSDALHEVLSKVSAIRSTATILAETDDLDRNWQDRFHRNLDTDSAELARTSAKLALYLDARENPQRNRLTPQDELDAYLDATGHFLAGLEQGGTLDETPEYADAAQMERGVRDLLISHLEQYARDVERLPETSFVALLEGSQLDPVVLARRAGVDLGTMLRRAAVLLPRSGGKETGLIGCDASGAFILRKSHDSFVPPRFGAGCALWPLYDALAQPSVPVQTLLRLNDGEETFMAHAVATVDYPRGLAAGRNVRSYMLVLRDEDRKAPRRLVGTTCRMCRVNDCLARREPSILTVSFDRERANENTPANND</sequence>
<reference evidence="5 6" key="1">
    <citation type="submission" date="2019-07" db="EMBL/GenBank/DDBJ databases">
        <title>Litoreibacter alkalisoli sp. nov., isolated from saline-alkaline soil.</title>
        <authorList>
            <person name="Wang S."/>
            <person name="Xu L."/>
            <person name="Xing Y.-T."/>
            <person name="Sun J.-Q."/>
        </authorList>
    </citation>
    <scope>NUCLEOTIDE SEQUENCE [LARGE SCALE GENOMIC DNA]</scope>
    <source>
        <strain evidence="5 6">LN3S51</strain>
    </source>
</reference>
<dbReference type="CDD" id="cd00093">
    <property type="entry name" value="HTH_XRE"/>
    <property type="match status" value="1"/>
</dbReference>
<dbReference type="GO" id="GO:0005829">
    <property type="term" value="C:cytosol"/>
    <property type="evidence" value="ECO:0007669"/>
    <property type="project" value="TreeGrafter"/>
</dbReference>
<dbReference type="Proteomes" id="UP000318483">
    <property type="component" value="Chromosome"/>
</dbReference>
<feature type="domain" description="HTH cro/C1-type" evidence="4">
    <location>
        <begin position="10"/>
        <end position="64"/>
    </location>
</feature>
<dbReference type="SUPFAM" id="SSF47413">
    <property type="entry name" value="lambda repressor-like DNA-binding domains"/>
    <property type="match status" value="1"/>
</dbReference>
<dbReference type="InterPro" id="IPR010982">
    <property type="entry name" value="Lambda_DNA-bd_dom_sf"/>
</dbReference>
<name>A0A5B8I5C8_9RHOB</name>
<dbReference type="AlphaFoldDB" id="A0A5B8I5C8"/>
<accession>A0A5B8I5C8</accession>
<evidence type="ECO:0000256" key="2">
    <source>
        <dbReference type="ARBA" id="ARBA00023125"/>
    </source>
</evidence>
<evidence type="ECO:0000313" key="6">
    <source>
        <dbReference type="Proteomes" id="UP000318483"/>
    </source>
</evidence>
<dbReference type="OrthoDB" id="7790108at2"/>
<keyword evidence="1" id="KW-0805">Transcription regulation</keyword>
<dbReference type="GO" id="GO:0003700">
    <property type="term" value="F:DNA-binding transcription factor activity"/>
    <property type="evidence" value="ECO:0007669"/>
    <property type="project" value="TreeGrafter"/>
</dbReference>
<evidence type="ECO:0000256" key="1">
    <source>
        <dbReference type="ARBA" id="ARBA00023015"/>
    </source>
</evidence>
<proteinExistence type="predicted"/>
<organism evidence="5 6">
    <name type="scientific">Qingshengfaniella alkalisoli</name>
    <dbReference type="NCBI Taxonomy" id="2599296"/>
    <lineage>
        <taxon>Bacteria</taxon>
        <taxon>Pseudomonadati</taxon>
        <taxon>Pseudomonadota</taxon>
        <taxon>Alphaproteobacteria</taxon>
        <taxon>Rhodobacterales</taxon>
        <taxon>Paracoccaceae</taxon>
        <taxon>Qingshengfaniella</taxon>
    </lineage>
</organism>
<dbReference type="InterPro" id="IPR018653">
    <property type="entry name" value="ScfR_C"/>
</dbReference>
<dbReference type="SMART" id="SM00530">
    <property type="entry name" value="HTH_XRE"/>
    <property type="match status" value="1"/>
</dbReference>
<dbReference type="Gene3D" id="1.10.260.40">
    <property type="entry name" value="lambda repressor-like DNA-binding domains"/>
    <property type="match status" value="1"/>
</dbReference>
<gene>
    <name evidence="5" type="ORF">FPZ52_02055</name>
</gene>
<evidence type="ECO:0000256" key="3">
    <source>
        <dbReference type="ARBA" id="ARBA00023163"/>
    </source>
</evidence>
<dbReference type="RefSeq" id="WP_146363219.1">
    <property type="nucleotide sequence ID" value="NZ_CP042261.1"/>
</dbReference>
<dbReference type="GO" id="GO:0003677">
    <property type="term" value="F:DNA binding"/>
    <property type="evidence" value="ECO:0007669"/>
    <property type="project" value="UniProtKB-KW"/>
</dbReference>
<dbReference type="Pfam" id="PF09856">
    <property type="entry name" value="ScfRs"/>
    <property type="match status" value="1"/>
</dbReference>
<dbReference type="InterPro" id="IPR050807">
    <property type="entry name" value="TransReg_Diox_bact_type"/>
</dbReference>